<dbReference type="Gene3D" id="1.10.10.10">
    <property type="entry name" value="Winged helix-like DNA-binding domain superfamily/Winged helix DNA-binding domain"/>
    <property type="match status" value="1"/>
</dbReference>
<dbReference type="OrthoDB" id="9790442at2"/>
<dbReference type="GO" id="GO:0000976">
    <property type="term" value="F:transcription cis-regulatory region binding"/>
    <property type="evidence" value="ECO:0007669"/>
    <property type="project" value="TreeGrafter"/>
</dbReference>
<name>A0A174P1S0_9FIRM</name>
<dbReference type="PANTHER" id="PTHR48111">
    <property type="entry name" value="REGULATOR OF RPOS"/>
    <property type="match status" value="1"/>
</dbReference>
<comment type="function">
    <text evidence="7">May play the central regulatory role in sporulation. It may be an element of the effector pathway responsible for the activation of sporulation genes in response to nutritional stress. Spo0A may act in concert with spo0H (a sigma factor) to control the expression of some genes that are critical to the sporulation process.</text>
</comment>
<reference evidence="12 13" key="1">
    <citation type="submission" date="2015-09" db="EMBL/GenBank/DDBJ databases">
        <authorList>
            <consortium name="Pathogen Informatics"/>
        </authorList>
    </citation>
    <scope>NUCLEOTIDE SEQUENCE [LARGE SCALE GENOMIC DNA]</scope>
    <source>
        <strain evidence="12 13">2789STDY5834939</strain>
    </source>
</reference>
<gene>
    <name evidence="12" type="primary">arlR_1</name>
    <name evidence="12" type="ORF">ERS852551_01164</name>
</gene>
<feature type="domain" description="OmpR/PhoB-type" evidence="11">
    <location>
        <begin position="125"/>
        <end position="223"/>
    </location>
</feature>
<dbReference type="GO" id="GO:0000156">
    <property type="term" value="F:phosphorelay response regulator activity"/>
    <property type="evidence" value="ECO:0007669"/>
    <property type="project" value="TreeGrafter"/>
</dbReference>
<dbReference type="EMBL" id="CZBE01000006">
    <property type="protein sequence ID" value="CUP55014.1"/>
    <property type="molecule type" value="Genomic_DNA"/>
</dbReference>
<evidence type="ECO:0000256" key="2">
    <source>
        <dbReference type="ARBA" id="ARBA00022553"/>
    </source>
</evidence>
<dbReference type="CDD" id="cd19935">
    <property type="entry name" value="REC_OmpR_CusR-like"/>
    <property type="match status" value="1"/>
</dbReference>
<dbReference type="InterPro" id="IPR036388">
    <property type="entry name" value="WH-like_DNA-bd_sf"/>
</dbReference>
<keyword evidence="6" id="KW-0804">Transcription</keyword>
<dbReference type="AlphaFoldDB" id="A0A174P1S0"/>
<dbReference type="SUPFAM" id="SSF52172">
    <property type="entry name" value="CheY-like"/>
    <property type="match status" value="1"/>
</dbReference>
<evidence type="ECO:0000256" key="3">
    <source>
        <dbReference type="ARBA" id="ARBA00023012"/>
    </source>
</evidence>
<evidence type="ECO:0000313" key="12">
    <source>
        <dbReference type="EMBL" id="CUP55014.1"/>
    </source>
</evidence>
<dbReference type="PROSITE" id="PS50110">
    <property type="entry name" value="RESPONSE_REGULATORY"/>
    <property type="match status" value="1"/>
</dbReference>
<evidence type="ECO:0000256" key="8">
    <source>
        <dbReference type="PROSITE-ProRule" id="PRU00169"/>
    </source>
</evidence>
<dbReference type="RefSeq" id="WP_055244571.1">
    <property type="nucleotide sequence ID" value="NZ_CABIWA010000003.1"/>
</dbReference>
<dbReference type="InterPro" id="IPR001867">
    <property type="entry name" value="OmpR/PhoB-type_DNA-bd"/>
</dbReference>
<dbReference type="GO" id="GO:0005829">
    <property type="term" value="C:cytosol"/>
    <property type="evidence" value="ECO:0007669"/>
    <property type="project" value="TreeGrafter"/>
</dbReference>
<keyword evidence="5 9" id="KW-0238">DNA-binding</keyword>
<dbReference type="SMART" id="SM00862">
    <property type="entry name" value="Trans_reg_C"/>
    <property type="match status" value="1"/>
</dbReference>
<keyword evidence="3" id="KW-0902">Two-component regulatory system</keyword>
<dbReference type="SUPFAM" id="SSF46894">
    <property type="entry name" value="C-terminal effector domain of the bipartite response regulators"/>
    <property type="match status" value="1"/>
</dbReference>
<keyword evidence="2 8" id="KW-0597">Phosphoprotein</keyword>
<accession>A0A174P1S0</accession>
<dbReference type="Pfam" id="PF00486">
    <property type="entry name" value="Trans_reg_C"/>
    <property type="match status" value="1"/>
</dbReference>
<evidence type="ECO:0000259" key="11">
    <source>
        <dbReference type="PROSITE" id="PS51755"/>
    </source>
</evidence>
<evidence type="ECO:0000256" key="1">
    <source>
        <dbReference type="ARBA" id="ARBA00018672"/>
    </source>
</evidence>
<dbReference type="InterPro" id="IPR001789">
    <property type="entry name" value="Sig_transdc_resp-reg_receiver"/>
</dbReference>
<dbReference type="Pfam" id="PF00072">
    <property type="entry name" value="Response_reg"/>
    <property type="match status" value="1"/>
</dbReference>
<evidence type="ECO:0000256" key="5">
    <source>
        <dbReference type="ARBA" id="ARBA00023125"/>
    </source>
</evidence>
<evidence type="ECO:0000256" key="6">
    <source>
        <dbReference type="ARBA" id="ARBA00023163"/>
    </source>
</evidence>
<dbReference type="SMART" id="SM00448">
    <property type="entry name" value="REC"/>
    <property type="match status" value="1"/>
</dbReference>
<dbReference type="GO" id="GO:0032993">
    <property type="term" value="C:protein-DNA complex"/>
    <property type="evidence" value="ECO:0007669"/>
    <property type="project" value="TreeGrafter"/>
</dbReference>
<feature type="domain" description="Response regulatory" evidence="10">
    <location>
        <begin position="2"/>
        <end position="116"/>
    </location>
</feature>
<dbReference type="InterPro" id="IPR011006">
    <property type="entry name" value="CheY-like_superfamily"/>
</dbReference>
<dbReference type="PANTHER" id="PTHR48111:SF22">
    <property type="entry name" value="REGULATOR OF RPOS"/>
    <property type="match status" value="1"/>
</dbReference>
<organism evidence="12 13">
    <name type="scientific">Anaerotruncus colihominis</name>
    <dbReference type="NCBI Taxonomy" id="169435"/>
    <lineage>
        <taxon>Bacteria</taxon>
        <taxon>Bacillati</taxon>
        <taxon>Bacillota</taxon>
        <taxon>Clostridia</taxon>
        <taxon>Eubacteriales</taxon>
        <taxon>Oscillospiraceae</taxon>
        <taxon>Anaerotruncus</taxon>
    </lineage>
</organism>
<evidence type="ECO:0000256" key="7">
    <source>
        <dbReference type="ARBA" id="ARBA00024867"/>
    </source>
</evidence>
<feature type="DNA-binding region" description="OmpR/PhoB-type" evidence="9">
    <location>
        <begin position="125"/>
        <end position="223"/>
    </location>
</feature>
<dbReference type="Gene3D" id="3.40.50.2300">
    <property type="match status" value="1"/>
</dbReference>
<dbReference type="CDD" id="cd00383">
    <property type="entry name" value="trans_reg_C"/>
    <property type="match status" value="1"/>
</dbReference>
<evidence type="ECO:0000256" key="4">
    <source>
        <dbReference type="ARBA" id="ARBA00023015"/>
    </source>
</evidence>
<sequence length="226" mass="25200">MRILIIEDDEKLCEAMRFALEMEGYIADVCHDGDDGFRWAREQAHDLILLDRMLPSTDGVELLKRLRAQGHTTPVLLVTALGDIGQRVEGLDAGADDYLIKPFAVEELLARVRAIRRRPRQWESVRVLQVGDAAFDAAQKTLTGPGGCCSLSKREAELMEILLANHGQTLPRSMLLTRVWGPDAEVEDGNLDNYIHFLRRRLKAAGSAVSIRTVRGVGYQLESGHV</sequence>
<keyword evidence="4" id="KW-0805">Transcription regulation</keyword>
<evidence type="ECO:0000313" key="13">
    <source>
        <dbReference type="Proteomes" id="UP000095765"/>
    </source>
</evidence>
<dbReference type="InterPro" id="IPR039420">
    <property type="entry name" value="WalR-like"/>
</dbReference>
<feature type="modified residue" description="4-aspartylphosphate" evidence="8">
    <location>
        <position position="51"/>
    </location>
</feature>
<evidence type="ECO:0000259" key="10">
    <source>
        <dbReference type="PROSITE" id="PS50110"/>
    </source>
</evidence>
<evidence type="ECO:0000256" key="9">
    <source>
        <dbReference type="PROSITE-ProRule" id="PRU01091"/>
    </source>
</evidence>
<dbReference type="PROSITE" id="PS51755">
    <property type="entry name" value="OMPR_PHOB"/>
    <property type="match status" value="1"/>
</dbReference>
<protein>
    <recommendedName>
        <fullName evidence="1">Stage 0 sporulation protein A homolog</fullName>
    </recommendedName>
</protein>
<dbReference type="GO" id="GO:0006355">
    <property type="term" value="P:regulation of DNA-templated transcription"/>
    <property type="evidence" value="ECO:0007669"/>
    <property type="project" value="InterPro"/>
</dbReference>
<proteinExistence type="predicted"/>
<dbReference type="Gene3D" id="6.10.250.690">
    <property type="match status" value="1"/>
</dbReference>
<dbReference type="InterPro" id="IPR016032">
    <property type="entry name" value="Sig_transdc_resp-reg_C-effctor"/>
</dbReference>
<dbReference type="Proteomes" id="UP000095765">
    <property type="component" value="Unassembled WGS sequence"/>
</dbReference>